<name>A0ABP2HX16_9BACT</name>
<dbReference type="Proteomes" id="UP000006462">
    <property type="component" value="Unassembled WGS sequence"/>
</dbReference>
<comment type="caution">
    <text evidence="7">The sequence shown here is derived from an EMBL/GenBank/DDBJ whole genome shotgun (WGS) entry which is preliminary data.</text>
</comment>
<evidence type="ECO:0000256" key="3">
    <source>
        <dbReference type="ARBA" id="ARBA00022801"/>
    </source>
</evidence>
<dbReference type="PANTHER" id="PTHR39178">
    <property type="entry name" value="HYPOTHETICAL RIBOSOME-ASSOCIATED PROTEIN"/>
    <property type="match status" value="1"/>
</dbReference>
<accession>A0ABP2HX16</accession>
<dbReference type="PANTHER" id="PTHR39178:SF1">
    <property type="entry name" value="RIBOSOMAL-PROCESSING CYSTEINE PROTEASE PRP"/>
    <property type="match status" value="1"/>
</dbReference>
<dbReference type="EMBL" id="ADFP01000021">
    <property type="protein sequence ID" value="EFB91741.1"/>
    <property type="molecule type" value="Genomic_DNA"/>
</dbReference>
<evidence type="ECO:0000256" key="2">
    <source>
        <dbReference type="ARBA" id="ARBA00022670"/>
    </source>
</evidence>
<keyword evidence="1" id="KW-0690">Ribosome biogenesis</keyword>
<reference evidence="7 8" key="1">
    <citation type="submission" date="2009-12" db="EMBL/GenBank/DDBJ databases">
        <authorList>
            <person name="Shrivastava S."/>
            <person name="Madupu R."/>
            <person name="Durkin A.S."/>
            <person name="Torralba M."/>
            <person name="Methe B."/>
            <person name="Sutton G.G."/>
            <person name="Strausberg R.L."/>
            <person name="Nelson K.E."/>
        </authorList>
    </citation>
    <scope>NUCLEOTIDE SEQUENCE [LARGE SCALE GENOMIC DNA]</scope>
    <source>
        <strain evidence="7 8">W5455</strain>
    </source>
</reference>
<sequence>MRVYGHSGCAESGADVVCAAVSVLVQTLHIGLVDVLGQNPKREIDEENASIELHWDDADAEGTRVLSETIARALYETAQSYGSYVKYVEVSL</sequence>
<evidence type="ECO:0000256" key="5">
    <source>
        <dbReference type="ARBA" id="ARBA00044503"/>
    </source>
</evidence>
<dbReference type="InterPro" id="IPR036764">
    <property type="entry name" value="Peptidase_Prp_sf"/>
</dbReference>
<dbReference type="SUPFAM" id="SSF118010">
    <property type="entry name" value="TM1457-like"/>
    <property type="match status" value="1"/>
</dbReference>
<dbReference type="Gene3D" id="3.30.70.1490">
    <property type="entry name" value="Cysteine protease Prp"/>
    <property type="match status" value="1"/>
</dbReference>
<evidence type="ECO:0000256" key="1">
    <source>
        <dbReference type="ARBA" id="ARBA00022517"/>
    </source>
</evidence>
<dbReference type="Pfam" id="PF04327">
    <property type="entry name" value="Peptidase_Prp"/>
    <property type="match status" value="1"/>
</dbReference>
<evidence type="ECO:0000313" key="7">
    <source>
        <dbReference type="EMBL" id="EFB91741.1"/>
    </source>
</evidence>
<comment type="similarity">
    <text evidence="5">Belongs to the Prp family.</text>
</comment>
<keyword evidence="3" id="KW-0378">Hydrolase</keyword>
<dbReference type="InterPro" id="IPR007422">
    <property type="entry name" value="Peptidase_Prp"/>
</dbReference>
<evidence type="ECO:0000256" key="6">
    <source>
        <dbReference type="ARBA" id="ARBA00044538"/>
    </source>
</evidence>
<evidence type="ECO:0000256" key="4">
    <source>
        <dbReference type="ARBA" id="ARBA00022807"/>
    </source>
</evidence>
<organism evidence="7 8">
    <name type="scientific">Pyramidobacter piscolens W5455</name>
    <dbReference type="NCBI Taxonomy" id="352165"/>
    <lineage>
        <taxon>Bacteria</taxon>
        <taxon>Thermotogati</taxon>
        <taxon>Synergistota</taxon>
        <taxon>Synergistia</taxon>
        <taxon>Synergistales</taxon>
        <taxon>Dethiosulfovibrionaceae</taxon>
        <taxon>Pyramidobacter</taxon>
    </lineage>
</organism>
<keyword evidence="2" id="KW-0645">Protease</keyword>
<evidence type="ECO:0000313" key="8">
    <source>
        <dbReference type="Proteomes" id="UP000006462"/>
    </source>
</evidence>
<dbReference type="CDD" id="cd16332">
    <property type="entry name" value="Prp-like"/>
    <property type="match status" value="1"/>
</dbReference>
<proteinExistence type="inferred from homology"/>
<gene>
    <name evidence="7" type="ORF">HMPREF7215_0254</name>
</gene>
<protein>
    <recommendedName>
        <fullName evidence="6">Ribosomal processing cysteine protease Prp</fullName>
    </recommendedName>
</protein>
<keyword evidence="8" id="KW-1185">Reference proteome</keyword>
<keyword evidence="4" id="KW-0788">Thiol protease</keyword>